<proteinExistence type="predicted"/>
<keyword evidence="2" id="KW-1185">Reference proteome</keyword>
<organism evidence="1 2">
    <name type="scientific">Elysia crispata</name>
    <name type="common">lettuce slug</name>
    <dbReference type="NCBI Taxonomy" id="231223"/>
    <lineage>
        <taxon>Eukaryota</taxon>
        <taxon>Metazoa</taxon>
        <taxon>Spiralia</taxon>
        <taxon>Lophotrochozoa</taxon>
        <taxon>Mollusca</taxon>
        <taxon>Gastropoda</taxon>
        <taxon>Heterobranchia</taxon>
        <taxon>Euthyneura</taxon>
        <taxon>Panpulmonata</taxon>
        <taxon>Sacoglossa</taxon>
        <taxon>Placobranchoidea</taxon>
        <taxon>Plakobranchidae</taxon>
        <taxon>Elysia</taxon>
    </lineage>
</organism>
<accession>A0AAE1DHY4</accession>
<evidence type="ECO:0000313" key="2">
    <source>
        <dbReference type="Proteomes" id="UP001283361"/>
    </source>
</evidence>
<reference evidence="1" key="1">
    <citation type="journal article" date="2023" name="G3 (Bethesda)">
        <title>A reference genome for the long-term kleptoplast-retaining sea slug Elysia crispata morphotype clarki.</title>
        <authorList>
            <person name="Eastman K.E."/>
            <person name="Pendleton A.L."/>
            <person name="Shaikh M.A."/>
            <person name="Suttiyut T."/>
            <person name="Ogas R."/>
            <person name="Tomko P."/>
            <person name="Gavelis G."/>
            <person name="Widhalm J.R."/>
            <person name="Wisecaver J.H."/>
        </authorList>
    </citation>
    <scope>NUCLEOTIDE SEQUENCE</scope>
    <source>
        <strain evidence="1">ECLA1</strain>
    </source>
</reference>
<name>A0AAE1DHY4_9GAST</name>
<dbReference type="AlphaFoldDB" id="A0AAE1DHY4"/>
<comment type="caution">
    <text evidence="1">The sequence shown here is derived from an EMBL/GenBank/DDBJ whole genome shotgun (WGS) entry which is preliminary data.</text>
</comment>
<dbReference type="EMBL" id="JAWDGP010003764">
    <property type="protein sequence ID" value="KAK3771182.1"/>
    <property type="molecule type" value="Genomic_DNA"/>
</dbReference>
<protein>
    <submittedName>
        <fullName evidence="1">Uncharacterized protein</fullName>
    </submittedName>
</protein>
<evidence type="ECO:0000313" key="1">
    <source>
        <dbReference type="EMBL" id="KAK3771182.1"/>
    </source>
</evidence>
<dbReference type="Proteomes" id="UP001283361">
    <property type="component" value="Unassembled WGS sequence"/>
</dbReference>
<sequence length="113" mass="12598">MPWRDGHNYDNSVSSSVDRRCLQNHHESTSLVIASSHKAAYPDRMFGMTRLVSLSGLSRPGRNEELSLASVAWGSPLGLWSAQQQQHQTWQSALCNLYSPFIITGIDLVTLIN</sequence>
<gene>
    <name evidence="1" type="ORF">RRG08_053329</name>
</gene>